<feature type="region of interest" description="Disordered" evidence="1">
    <location>
        <begin position="407"/>
        <end position="471"/>
    </location>
</feature>
<feature type="compositionally biased region" description="Low complexity" evidence="1">
    <location>
        <begin position="253"/>
        <end position="270"/>
    </location>
</feature>
<dbReference type="SUPFAM" id="SSF51045">
    <property type="entry name" value="WW domain"/>
    <property type="match status" value="1"/>
</dbReference>
<feature type="compositionally biased region" description="Polar residues" evidence="1">
    <location>
        <begin position="144"/>
        <end position="157"/>
    </location>
</feature>
<dbReference type="PROSITE" id="PS50020">
    <property type="entry name" value="WW_DOMAIN_2"/>
    <property type="match status" value="1"/>
</dbReference>
<dbReference type="Gene3D" id="2.20.70.10">
    <property type="match status" value="1"/>
</dbReference>
<feature type="compositionally biased region" description="Basic and acidic residues" evidence="1">
    <location>
        <begin position="101"/>
        <end position="118"/>
    </location>
</feature>
<dbReference type="Proteomes" id="UP001610432">
    <property type="component" value="Unassembled WGS sequence"/>
</dbReference>
<feature type="compositionally biased region" description="Polar residues" evidence="1">
    <location>
        <begin position="174"/>
        <end position="200"/>
    </location>
</feature>
<dbReference type="RefSeq" id="XP_070883544.1">
    <property type="nucleotide sequence ID" value="XM_071025508.1"/>
</dbReference>
<dbReference type="SMART" id="SM00456">
    <property type="entry name" value="WW"/>
    <property type="match status" value="1"/>
</dbReference>
<dbReference type="Gene3D" id="3.60.21.70">
    <property type="entry name" value="PhoD-like phosphatase"/>
    <property type="match status" value="1"/>
</dbReference>
<protein>
    <recommendedName>
        <fullName evidence="2">WW domain-containing protein</fullName>
    </recommendedName>
</protein>
<dbReference type="InterPro" id="IPR038607">
    <property type="entry name" value="PhoD-like_sf"/>
</dbReference>
<dbReference type="InterPro" id="IPR001202">
    <property type="entry name" value="WW_dom"/>
</dbReference>
<gene>
    <name evidence="3" type="ORF">BJX67DRAFT_205516</name>
</gene>
<accession>A0ABR4LJ42</accession>
<feature type="compositionally biased region" description="Polar residues" evidence="1">
    <location>
        <begin position="60"/>
        <end position="90"/>
    </location>
</feature>
<feature type="compositionally biased region" description="Low complexity" evidence="1">
    <location>
        <begin position="365"/>
        <end position="388"/>
    </location>
</feature>
<dbReference type="PANTHER" id="PTHR46689">
    <property type="entry name" value="MEMBRANE PROTEIN, PUTATIVE-RELATED"/>
    <property type="match status" value="1"/>
</dbReference>
<keyword evidence="4" id="KW-1185">Reference proteome</keyword>
<feature type="region of interest" description="Disordered" evidence="1">
    <location>
        <begin position="1"/>
        <end position="235"/>
    </location>
</feature>
<evidence type="ECO:0000313" key="3">
    <source>
        <dbReference type="EMBL" id="KAL2864565.1"/>
    </source>
</evidence>
<dbReference type="InterPro" id="IPR018946">
    <property type="entry name" value="PhoD-like_MPP"/>
</dbReference>
<evidence type="ECO:0000313" key="4">
    <source>
        <dbReference type="Proteomes" id="UP001610432"/>
    </source>
</evidence>
<name>A0ABR4LJ42_9EURO</name>
<dbReference type="InterPro" id="IPR043904">
    <property type="entry name" value="PhoD_2-like"/>
</dbReference>
<evidence type="ECO:0000256" key="1">
    <source>
        <dbReference type="SAM" id="MobiDB-lite"/>
    </source>
</evidence>
<dbReference type="Pfam" id="PF00397">
    <property type="entry name" value="WW"/>
    <property type="match status" value="1"/>
</dbReference>
<feature type="compositionally biased region" description="Low complexity" evidence="1">
    <location>
        <begin position="347"/>
        <end position="357"/>
    </location>
</feature>
<feature type="compositionally biased region" description="Low complexity" evidence="1">
    <location>
        <begin position="436"/>
        <end position="460"/>
    </location>
</feature>
<feature type="compositionally biased region" description="Low complexity" evidence="1">
    <location>
        <begin position="304"/>
        <end position="314"/>
    </location>
</feature>
<sequence length="1193" mass="129053">MNPSGSNRSQEEELFLHSPGQQEVESPVIGPLRISKRESPSPAPPSAAPLPYPDDRPRPQQHTRVSGSSGSSPTAQPGRQSASPTSNGSGLSPVDYPAALRPRDGREPKSSTLAERRGTAPKPLPESPVVDTSDREGYFARMSQRPSGPSPTAQQPEGSAYPDYNQHFYPPPQGSTSSGPASRSTTSQNLQAPSHSINRISSTASTSTTRAQRGSPPPPETPVVEPGQHPASDIEARYAASGIAGTSTLTGLQAQSAAAQRRAEQYAGQQPRNPIQRPWTPTELPGSHPHGPPTVYQGAEVVSSQNQNPATAAPQAPPSQQPGRIPNNALEQDLERMRISSSPPPAYSSVPRPASAAQGYPNEKQSAAAAPTQPTPVSAQHPAAAPAAVAAVAVDSSAAPMVSAQNHPAFANDPRQQQPQQASGPSPHNDVQNGSLQQEQHPALQHQQAQASAASGANLPPASPPPLPEGWIAHLDPNSGQYYYIHLPTQSTQWEFPKGPTPLNLNEAPMSPVGSVYSAHPLASPGLSAFSKPLASPGIPMTPGFESLQSPVVTGFTGPPPSSGVDVYKVQPTNGVYFGPYLRYANMDVQRGIWFGSILLVTDAGQPPTIHIHQSIDLSPNPRQLKAMAISMHQRWTFYKYEIDLKMEEAGAAKWTYAITSHLGCTRYEFLVAGRHETSWRFIATSGNDFSLNINENERSRLGGVGLLWKDIMQKHTEIGGFHAQLCLGGQIYADRMWKEIPSLKQWLQIRGKEARKTAPWTAAHEQDVSHGYFHYYTSHFDQPYLRESFAQIPYVCQIDDHDIFDGFGSYPEHMQFSNMFKNIGRVGIEMYLLFQHHTTLDILRNVSTDHDLFTITGTGWHFVKYLGPAVVLVGLDCRSERNRQQVLAGPTYQGIFPKVAMLPPTVQHCLWITSVPLIYPRLETAEHIAQTFTTGKRAVTGAYNVLGKVTSSVAGVVGAKDVVGSGFDSVKRAVGKSGLMGGILSPFGEFDLLDELRDQWTHESKDLERTYLIRTLQGIAHQKSIRMTFLSGAVNVCGAGLVHDPGQPSDHKTMYQLISSSVVNGPPPSYIIKLLHSNNKPIYIPANGHRSTPSQPTDTKEDMMEIFQTDVTGQTREHKKLMGRRNYVAIVAYDPDSIAGNQMSMATQGQGHIPGGSGKLNLAADFMVQGEGSFGSVVKYGPVIVPSLEHGK</sequence>
<feature type="compositionally biased region" description="Pro residues" evidence="1">
    <location>
        <begin position="41"/>
        <end position="52"/>
    </location>
</feature>
<organism evidence="3 4">
    <name type="scientific">Aspergillus lucknowensis</name>
    <dbReference type="NCBI Taxonomy" id="176173"/>
    <lineage>
        <taxon>Eukaryota</taxon>
        <taxon>Fungi</taxon>
        <taxon>Dikarya</taxon>
        <taxon>Ascomycota</taxon>
        <taxon>Pezizomycotina</taxon>
        <taxon>Eurotiomycetes</taxon>
        <taxon>Eurotiomycetidae</taxon>
        <taxon>Eurotiales</taxon>
        <taxon>Aspergillaceae</taxon>
        <taxon>Aspergillus</taxon>
        <taxon>Aspergillus subgen. Nidulantes</taxon>
    </lineage>
</organism>
<dbReference type="PROSITE" id="PS01159">
    <property type="entry name" value="WW_DOMAIN_1"/>
    <property type="match status" value="1"/>
</dbReference>
<feature type="region of interest" description="Disordered" evidence="1">
    <location>
        <begin position="251"/>
        <end position="388"/>
    </location>
</feature>
<feature type="domain" description="WW" evidence="2">
    <location>
        <begin position="465"/>
        <end position="499"/>
    </location>
</feature>
<dbReference type="PANTHER" id="PTHR46689:SF2">
    <property type="entry name" value="WW DOMAIN PROTEIN (AFU_ORTHOLOGUE AFUA_6G06520)"/>
    <property type="match status" value="1"/>
</dbReference>
<comment type="caution">
    <text evidence="3">The sequence shown here is derived from an EMBL/GenBank/DDBJ whole genome shotgun (WGS) entry which is preliminary data.</text>
</comment>
<dbReference type="InterPro" id="IPR036020">
    <property type="entry name" value="WW_dom_sf"/>
</dbReference>
<reference evidence="3 4" key="1">
    <citation type="submission" date="2024-07" db="EMBL/GenBank/DDBJ databases">
        <title>Section-level genome sequencing and comparative genomics of Aspergillus sections Usti and Cavernicolus.</title>
        <authorList>
            <consortium name="Lawrence Berkeley National Laboratory"/>
            <person name="Nybo J.L."/>
            <person name="Vesth T.C."/>
            <person name="Theobald S."/>
            <person name="Frisvad J.C."/>
            <person name="Larsen T.O."/>
            <person name="Kjaerboelling I."/>
            <person name="Rothschild-Mancinelli K."/>
            <person name="Lyhne E.K."/>
            <person name="Kogle M.E."/>
            <person name="Barry K."/>
            <person name="Clum A."/>
            <person name="Na H."/>
            <person name="Ledsgaard L."/>
            <person name="Lin J."/>
            <person name="Lipzen A."/>
            <person name="Kuo A."/>
            <person name="Riley R."/>
            <person name="Mondo S."/>
            <person name="Labutti K."/>
            <person name="Haridas S."/>
            <person name="Pangalinan J."/>
            <person name="Salamov A.A."/>
            <person name="Simmons B.A."/>
            <person name="Magnuson J.K."/>
            <person name="Chen J."/>
            <person name="Drula E."/>
            <person name="Henrissat B."/>
            <person name="Wiebenga A."/>
            <person name="Lubbers R.J."/>
            <person name="Gomes A.C."/>
            <person name="Macurrencykelacurrency M.R."/>
            <person name="Stajich J."/>
            <person name="Grigoriev I.V."/>
            <person name="Mortensen U.H."/>
            <person name="De Vries R.P."/>
            <person name="Baker S.E."/>
            <person name="Andersen M.R."/>
        </authorList>
    </citation>
    <scope>NUCLEOTIDE SEQUENCE [LARGE SCALE GENOMIC DNA]</scope>
    <source>
        <strain evidence="3 4">CBS 449.75</strain>
    </source>
</reference>
<feature type="compositionally biased region" description="Polar residues" evidence="1">
    <location>
        <begin position="422"/>
        <end position="435"/>
    </location>
</feature>
<proteinExistence type="predicted"/>
<dbReference type="EMBL" id="JBFXLQ010000039">
    <property type="protein sequence ID" value="KAL2864565.1"/>
    <property type="molecule type" value="Genomic_DNA"/>
</dbReference>
<dbReference type="CDD" id="cd00201">
    <property type="entry name" value="WW"/>
    <property type="match status" value="1"/>
</dbReference>
<evidence type="ECO:0000259" key="2">
    <source>
        <dbReference type="PROSITE" id="PS50020"/>
    </source>
</evidence>
<dbReference type="CDD" id="cd07389">
    <property type="entry name" value="MPP_PhoD"/>
    <property type="match status" value="1"/>
</dbReference>
<dbReference type="GeneID" id="98140580"/>
<dbReference type="Pfam" id="PF19050">
    <property type="entry name" value="PhoD_2"/>
    <property type="match status" value="1"/>
</dbReference>